<sequence length="280" mass="31073">MKKAKEIKEISTRIKRDVIQLTSANTGHPGGAIGAADIIAELYFNRMRHNPMNPDWEGRDRFVLSNGHICVALYSAMARSGYFDLEELHSFRKINSRLQGHPSRKDLPGLETSSGPLGQGLSIANGMALANRLKNNDAKVYCFVGDGEIQEGQIWEAAMTSAHYQLDQLALIISWNDIQIEGHVKDVMNIEPITDKFKSFGWKTIEIDGHNIEEIKSAFDAFEQHKGAPTAIIAKTVIGKGVSYMENLPIWHGKAPSKEEAKLALDEIGESSFGKDLVFH</sequence>
<dbReference type="SUPFAM" id="SSF52518">
    <property type="entry name" value="Thiamin diphosphate-binding fold (THDP-binding)"/>
    <property type="match status" value="1"/>
</dbReference>
<evidence type="ECO:0000256" key="3">
    <source>
        <dbReference type="ARBA" id="ARBA00023052"/>
    </source>
</evidence>
<gene>
    <name evidence="5" type="ORF">J2S02_002598</name>
</gene>
<evidence type="ECO:0000313" key="5">
    <source>
        <dbReference type="EMBL" id="MDQ0226253.1"/>
    </source>
</evidence>
<dbReference type="PANTHER" id="PTHR47514">
    <property type="entry name" value="TRANSKETOLASE N-TERMINAL SECTION-RELATED"/>
    <property type="match status" value="1"/>
</dbReference>
<dbReference type="Proteomes" id="UP001232245">
    <property type="component" value="Unassembled WGS sequence"/>
</dbReference>
<organism evidence="5 6">
    <name type="scientific">Metabacillus niabensis</name>
    <dbReference type="NCBI Taxonomy" id="324854"/>
    <lineage>
        <taxon>Bacteria</taxon>
        <taxon>Bacillati</taxon>
        <taxon>Bacillota</taxon>
        <taxon>Bacilli</taxon>
        <taxon>Bacillales</taxon>
        <taxon>Bacillaceae</taxon>
        <taxon>Metabacillus</taxon>
    </lineage>
</organism>
<dbReference type="InterPro" id="IPR005474">
    <property type="entry name" value="Transketolase_N"/>
</dbReference>
<dbReference type="GO" id="GO:0004802">
    <property type="term" value="F:transketolase activity"/>
    <property type="evidence" value="ECO:0007669"/>
    <property type="project" value="UniProtKB-EC"/>
</dbReference>
<evidence type="ECO:0000259" key="4">
    <source>
        <dbReference type="Pfam" id="PF00456"/>
    </source>
</evidence>
<dbReference type="CDD" id="cd02012">
    <property type="entry name" value="TPP_TK"/>
    <property type="match status" value="1"/>
</dbReference>
<dbReference type="EC" id="2.2.1.1" evidence="5"/>
<dbReference type="InterPro" id="IPR029061">
    <property type="entry name" value="THDP-binding"/>
</dbReference>
<keyword evidence="3" id="KW-0786">Thiamine pyrophosphate</keyword>
<dbReference type="EMBL" id="JAUSTZ010000004">
    <property type="protein sequence ID" value="MDQ0226253.1"/>
    <property type="molecule type" value="Genomic_DNA"/>
</dbReference>
<comment type="similarity">
    <text evidence="2">Belongs to the transketolase family.</text>
</comment>
<dbReference type="RefSeq" id="WP_174879954.1">
    <property type="nucleotide sequence ID" value="NZ_CADEPK010000081.1"/>
</dbReference>
<name>A0ABT9Z1X8_9BACI</name>
<reference evidence="5 6" key="1">
    <citation type="submission" date="2023-07" db="EMBL/GenBank/DDBJ databases">
        <title>Genomic Encyclopedia of Type Strains, Phase IV (KMG-IV): sequencing the most valuable type-strain genomes for metagenomic binning, comparative biology and taxonomic classification.</title>
        <authorList>
            <person name="Goeker M."/>
        </authorList>
    </citation>
    <scope>NUCLEOTIDE SEQUENCE [LARGE SCALE GENOMIC DNA]</scope>
    <source>
        <strain evidence="5 6">DSM 17723</strain>
    </source>
</reference>
<evidence type="ECO:0000256" key="2">
    <source>
        <dbReference type="ARBA" id="ARBA00007131"/>
    </source>
</evidence>
<keyword evidence="6" id="KW-1185">Reference proteome</keyword>
<comment type="caution">
    <text evidence="5">The sequence shown here is derived from an EMBL/GenBank/DDBJ whole genome shotgun (WGS) entry which is preliminary data.</text>
</comment>
<evidence type="ECO:0000256" key="1">
    <source>
        <dbReference type="ARBA" id="ARBA00001964"/>
    </source>
</evidence>
<accession>A0ABT9Z1X8</accession>
<dbReference type="PANTHER" id="PTHR47514:SF1">
    <property type="entry name" value="TRANSKETOLASE N-TERMINAL SECTION-RELATED"/>
    <property type="match status" value="1"/>
</dbReference>
<dbReference type="Pfam" id="PF00456">
    <property type="entry name" value="Transketolase_N"/>
    <property type="match status" value="1"/>
</dbReference>
<evidence type="ECO:0000313" key="6">
    <source>
        <dbReference type="Proteomes" id="UP001232245"/>
    </source>
</evidence>
<protein>
    <submittedName>
        <fullName evidence="5">Transketolase</fullName>
        <ecNumber evidence="5">2.2.1.1</ecNumber>
    </submittedName>
</protein>
<proteinExistence type="inferred from homology"/>
<feature type="domain" description="Transketolase N-terminal" evidence="4">
    <location>
        <begin position="20"/>
        <end position="266"/>
    </location>
</feature>
<comment type="cofactor">
    <cofactor evidence="1">
        <name>thiamine diphosphate</name>
        <dbReference type="ChEBI" id="CHEBI:58937"/>
    </cofactor>
</comment>
<keyword evidence="5" id="KW-0808">Transferase</keyword>
<dbReference type="Gene3D" id="3.40.50.970">
    <property type="match status" value="1"/>
</dbReference>